<evidence type="ECO:0000259" key="3">
    <source>
        <dbReference type="SMART" id="SM00822"/>
    </source>
</evidence>
<dbReference type="PRINTS" id="PR00081">
    <property type="entry name" value="GDHRDH"/>
</dbReference>
<dbReference type="PANTHER" id="PTHR44196">
    <property type="entry name" value="DEHYDROGENASE/REDUCTASE SDR FAMILY MEMBER 7B"/>
    <property type="match status" value="1"/>
</dbReference>
<dbReference type="RefSeq" id="WP_148227555.1">
    <property type="nucleotide sequence ID" value="NZ_BBWO01000012.1"/>
</dbReference>
<dbReference type="PROSITE" id="PS00061">
    <property type="entry name" value="ADH_SHORT"/>
    <property type="match status" value="1"/>
</dbReference>
<dbReference type="PANTHER" id="PTHR44196:SF1">
    <property type="entry name" value="DEHYDROGENASE_REDUCTASE SDR FAMILY MEMBER 7B"/>
    <property type="match status" value="1"/>
</dbReference>
<evidence type="ECO:0000256" key="2">
    <source>
        <dbReference type="ARBA" id="ARBA00023002"/>
    </source>
</evidence>
<accession>A0A0P0ZAN2</accession>
<keyword evidence="2" id="KW-0560">Oxidoreductase</keyword>
<dbReference type="Gene3D" id="3.40.50.720">
    <property type="entry name" value="NAD(P)-binding Rossmann-like Domain"/>
    <property type="match status" value="1"/>
</dbReference>
<reference evidence="4" key="1">
    <citation type="journal article" date="2015" name="Proc. Natl. Acad. Sci. U.S.A.">
        <title>Bacterial clade with the ribosomal RNA operon on a small plasmid rather than the chromosome.</title>
        <authorList>
            <person name="Anda M."/>
            <person name="Ohtsubo Y."/>
            <person name="Okubo T."/>
            <person name="Sugawara M."/>
            <person name="Nagata Y."/>
            <person name="Tsuda M."/>
            <person name="Minamisawa K."/>
            <person name="Mitsui H."/>
        </authorList>
    </citation>
    <scope>NUCLEOTIDE SEQUENCE</scope>
    <source>
        <strain evidence="4">DSM 15513</strain>
    </source>
</reference>
<dbReference type="AlphaFoldDB" id="A0A0P0ZAN2"/>
<feature type="domain" description="Ketoreductase" evidence="3">
    <location>
        <begin position="9"/>
        <end position="173"/>
    </location>
</feature>
<dbReference type="InterPro" id="IPR057326">
    <property type="entry name" value="KR_dom"/>
</dbReference>
<dbReference type="EMBL" id="LC066395">
    <property type="protein sequence ID" value="BAT30811.1"/>
    <property type="molecule type" value="Genomic_DNA"/>
</dbReference>
<dbReference type="SMART" id="SM00822">
    <property type="entry name" value="PKS_KR"/>
    <property type="match status" value="1"/>
</dbReference>
<proteinExistence type="inferred from homology"/>
<name>A0A0P0ZAN2_9HYPH</name>
<dbReference type="Pfam" id="PF00106">
    <property type="entry name" value="adh_short"/>
    <property type="match status" value="1"/>
</dbReference>
<dbReference type="GO" id="GO:0016020">
    <property type="term" value="C:membrane"/>
    <property type="evidence" value="ECO:0007669"/>
    <property type="project" value="TreeGrafter"/>
</dbReference>
<evidence type="ECO:0000313" key="4">
    <source>
        <dbReference type="EMBL" id="BAT30811.1"/>
    </source>
</evidence>
<protein>
    <submittedName>
        <fullName evidence="4">Short-chain dehydrogenase/reductase SDR</fullName>
    </submittedName>
</protein>
<dbReference type="InterPro" id="IPR020904">
    <property type="entry name" value="Sc_DH/Rdtase_CS"/>
</dbReference>
<evidence type="ECO:0000256" key="1">
    <source>
        <dbReference type="ARBA" id="ARBA00006484"/>
    </source>
</evidence>
<dbReference type="InterPro" id="IPR036291">
    <property type="entry name" value="NAD(P)-bd_dom_sf"/>
</dbReference>
<dbReference type="SUPFAM" id="SSF51735">
    <property type="entry name" value="NAD(P)-binding Rossmann-fold domains"/>
    <property type="match status" value="1"/>
</dbReference>
<sequence>MSRFGLANRTVLLTGGSSGIGAELLKALVARRCRVIVWSRRPPTIVSDLVEHEAVDLADTVALDAALDQLTANHPDLSVIINNSGTGEQGRFLTTDPKELDERADTQIAVNLTAPIHIANRLFKPLAEKPSAMIVNNTSGLAVAPTANNPIYCATKAGLRSFTLSMRYQAESHAPNLKIVEILLPVVATPMTTQYKTRKASVEKATQRIVKGLEKGEDEIWVGAAAVLRGVSAIAPGVARWVVKKLAK</sequence>
<dbReference type="OrthoDB" id="9810734at2"/>
<dbReference type="GO" id="GO:0016491">
    <property type="term" value="F:oxidoreductase activity"/>
    <property type="evidence" value="ECO:0007669"/>
    <property type="project" value="UniProtKB-KW"/>
</dbReference>
<organism evidence="4">
    <name type="scientific">Fulvimarina pelagi</name>
    <dbReference type="NCBI Taxonomy" id="217511"/>
    <lineage>
        <taxon>Bacteria</taxon>
        <taxon>Pseudomonadati</taxon>
        <taxon>Pseudomonadota</taxon>
        <taxon>Alphaproteobacteria</taxon>
        <taxon>Hyphomicrobiales</taxon>
        <taxon>Aurantimonadaceae</taxon>
        <taxon>Fulvimarina</taxon>
    </lineage>
</organism>
<comment type="similarity">
    <text evidence="1">Belongs to the short-chain dehydrogenases/reductases (SDR) family.</text>
</comment>
<dbReference type="InterPro" id="IPR002347">
    <property type="entry name" value="SDR_fam"/>
</dbReference>